<organism evidence="2 3">
    <name type="scientific">Lentzea rhizosphaerae</name>
    <dbReference type="NCBI Taxonomy" id="2041025"/>
    <lineage>
        <taxon>Bacteria</taxon>
        <taxon>Bacillati</taxon>
        <taxon>Actinomycetota</taxon>
        <taxon>Actinomycetes</taxon>
        <taxon>Pseudonocardiales</taxon>
        <taxon>Pseudonocardiaceae</taxon>
        <taxon>Lentzea</taxon>
    </lineage>
</organism>
<evidence type="ECO:0008006" key="4">
    <source>
        <dbReference type="Google" id="ProtNLM"/>
    </source>
</evidence>
<reference evidence="3" key="1">
    <citation type="journal article" date="2019" name="Int. J. Syst. Evol. Microbiol.">
        <title>The Global Catalogue of Microorganisms (GCM) 10K type strain sequencing project: providing services to taxonomists for standard genome sequencing and annotation.</title>
        <authorList>
            <consortium name="The Broad Institute Genomics Platform"/>
            <consortium name="The Broad Institute Genome Sequencing Center for Infectious Disease"/>
            <person name="Wu L."/>
            <person name="Ma J."/>
        </authorList>
    </citation>
    <scope>NUCLEOTIDE SEQUENCE [LARGE SCALE GENOMIC DNA]</scope>
    <source>
        <strain evidence="3">CGMCC 4.7405</strain>
    </source>
</reference>
<protein>
    <recommendedName>
        <fullName evidence="4">Tn3 transposase DDE domain-containing protein</fullName>
    </recommendedName>
</protein>
<dbReference type="RefSeq" id="WP_382376792.1">
    <property type="nucleotide sequence ID" value="NZ_JBHRZI010000023.1"/>
</dbReference>
<dbReference type="Proteomes" id="UP001595690">
    <property type="component" value="Unassembled WGS sequence"/>
</dbReference>
<sequence length="68" mass="7700">MRSAHLVELSRTEDVHDQVAHEGDMTDRRSFDCGQAPALEEMAFLNITLNVRNGWSWQSGWKLAEPSA</sequence>
<gene>
    <name evidence="2" type="ORF">ACFOWZ_27540</name>
</gene>
<accession>A0ABV8BZS1</accession>
<dbReference type="EMBL" id="JBHRZI010000023">
    <property type="protein sequence ID" value="MFC3895249.1"/>
    <property type="molecule type" value="Genomic_DNA"/>
</dbReference>
<evidence type="ECO:0000256" key="1">
    <source>
        <dbReference type="SAM" id="MobiDB-lite"/>
    </source>
</evidence>
<evidence type="ECO:0000313" key="3">
    <source>
        <dbReference type="Proteomes" id="UP001595690"/>
    </source>
</evidence>
<comment type="caution">
    <text evidence="2">The sequence shown here is derived from an EMBL/GenBank/DDBJ whole genome shotgun (WGS) entry which is preliminary data.</text>
</comment>
<feature type="compositionally biased region" description="Basic and acidic residues" evidence="1">
    <location>
        <begin position="8"/>
        <end position="29"/>
    </location>
</feature>
<name>A0ABV8BZS1_9PSEU</name>
<proteinExistence type="predicted"/>
<feature type="region of interest" description="Disordered" evidence="1">
    <location>
        <begin position="1"/>
        <end position="29"/>
    </location>
</feature>
<evidence type="ECO:0000313" key="2">
    <source>
        <dbReference type="EMBL" id="MFC3895249.1"/>
    </source>
</evidence>
<keyword evidence="3" id="KW-1185">Reference proteome</keyword>